<proteinExistence type="predicted"/>
<dbReference type="SMART" id="SM00443">
    <property type="entry name" value="G_patch"/>
    <property type="match status" value="1"/>
</dbReference>
<dbReference type="InterPro" id="IPR040052">
    <property type="entry name" value="RBM17"/>
</dbReference>
<feature type="region of interest" description="Disordered" evidence="1">
    <location>
        <begin position="18"/>
        <end position="62"/>
    </location>
</feature>
<evidence type="ECO:0000313" key="3">
    <source>
        <dbReference type="EMBL" id="KAF2809754.1"/>
    </source>
</evidence>
<dbReference type="GO" id="GO:0071011">
    <property type="term" value="C:precatalytic spliceosome"/>
    <property type="evidence" value="ECO:0007669"/>
    <property type="project" value="TreeGrafter"/>
</dbReference>
<keyword evidence="4" id="KW-1185">Reference proteome</keyword>
<dbReference type="PANTHER" id="PTHR13288">
    <property type="entry name" value="SPLICING FACTOR 45 SPF45"/>
    <property type="match status" value="1"/>
</dbReference>
<dbReference type="InterPro" id="IPR000467">
    <property type="entry name" value="G_patch_dom"/>
</dbReference>
<name>A0A6A6YP11_9PEZI</name>
<dbReference type="Proteomes" id="UP000504636">
    <property type="component" value="Unplaced"/>
</dbReference>
<dbReference type="Gene3D" id="3.30.70.330">
    <property type="match status" value="1"/>
</dbReference>
<dbReference type="RefSeq" id="XP_033576718.1">
    <property type="nucleotide sequence ID" value="XM_033720100.1"/>
</dbReference>
<dbReference type="EMBL" id="MU003701">
    <property type="protein sequence ID" value="KAF2809754.1"/>
    <property type="molecule type" value="Genomic_DNA"/>
</dbReference>
<accession>A0A6A6YP11</accession>
<sequence length="342" mass="37601">MPTAAALIGPKTTSLAEFTKNNSNNNSHNYYQANRPWRGRGKKGKKNAKRQYDEEEEPKEVDWDAIYDPAKPTSWKAWNISAEKYDSAYEWKEKLNQKPKPSLSSESPASTSEGPDAKRQRLSVSATPHFPQRSTSSSEEPAMRSGLGATPSQAEEQTLGVVTPEEQATRSGPSTTLPGKEGFARRMMEKMGHVKGKGLGLNQDGITQPLVHKKLGNIAVIKGGGRAKKAEDGPNGKRSEVVVVYGLLDGVDSEDDEARNDGGIRQEIGDYCANKFGILQKVHPFWGGKHAQAPVFLKFASEFDALMAVDHFNDPTKAGAFRGKQTTAKFYNLENFEHGVYE</sequence>
<reference evidence="5" key="3">
    <citation type="submission" date="2025-04" db="UniProtKB">
        <authorList>
            <consortium name="RefSeq"/>
        </authorList>
    </citation>
    <scope>IDENTIFICATION</scope>
    <source>
        <strain evidence="5">CBS 304.34</strain>
    </source>
</reference>
<evidence type="ECO:0000259" key="2">
    <source>
        <dbReference type="PROSITE" id="PS50174"/>
    </source>
</evidence>
<evidence type="ECO:0000313" key="4">
    <source>
        <dbReference type="Proteomes" id="UP000504636"/>
    </source>
</evidence>
<dbReference type="GO" id="GO:0045292">
    <property type="term" value="P:mRNA cis splicing, via spliceosome"/>
    <property type="evidence" value="ECO:0007669"/>
    <property type="project" value="InterPro"/>
</dbReference>
<dbReference type="OrthoDB" id="5411533at2759"/>
<gene>
    <name evidence="3 5" type="ORF">BDZ99DRAFT_463518</name>
</gene>
<dbReference type="GeneID" id="54460993"/>
<dbReference type="Pfam" id="PF01585">
    <property type="entry name" value="G-patch"/>
    <property type="match status" value="1"/>
</dbReference>
<dbReference type="PROSITE" id="PS50174">
    <property type="entry name" value="G_PATCH"/>
    <property type="match status" value="1"/>
</dbReference>
<feature type="compositionally biased region" description="Low complexity" evidence="1">
    <location>
        <begin position="99"/>
        <end position="114"/>
    </location>
</feature>
<evidence type="ECO:0000313" key="5">
    <source>
        <dbReference type="RefSeq" id="XP_033576718.1"/>
    </source>
</evidence>
<protein>
    <recommendedName>
        <fullName evidence="2">G-patch domain-containing protein</fullName>
    </recommendedName>
</protein>
<feature type="region of interest" description="Disordered" evidence="1">
    <location>
        <begin position="96"/>
        <end position="180"/>
    </location>
</feature>
<feature type="compositionally biased region" description="Acidic residues" evidence="1">
    <location>
        <begin position="53"/>
        <end position="62"/>
    </location>
</feature>
<evidence type="ECO:0000256" key="1">
    <source>
        <dbReference type="SAM" id="MobiDB-lite"/>
    </source>
</evidence>
<dbReference type="GO" id="GO:0003676">
    <property type="term" value="F:nucleic acid binding"/>
    <property type="evidence" value="ECO:0007669"/>
    <property type="project" value="InterPro"/>
</dbReference>
<reference evidence="5" key="2">
    <citation type="submission" date="2020-04" db="EMBL/GenBank/DDBJ databases">
        <authorList>
            <consortium name="NCBI Genome Project"/>
        </authorList>
    </citation>
    <scope>NUCLEOTIDE SEQUENCE</scope>
    <source>
        <strain evidence="5">CBS 304.34</strain>
    </source>
</reference>
<feature type="compositionally biased region" description="Basic residues" evidence="1">
    <location>
        <begin position="37"/>
        <end position="49"/>
    </location>
</feature>
<feature type="compositionally biased region" description="Polar residues" evidence="1">
    <location>
        <begin position="122"/>
        <end position="139"/>
    </location>
</feature>
<feature type="domain" description="G-patch" evidence="2">
    <location>
        <begin position="180"/>
        <end position="210"/>
    </location>
</feature>
<dbReference type="AlphaFoldDB" id="A0A6A6YP11"/>
<organism evidence="3">
    <name type="scientific">Mytilinidion resinicola</name>
    <dbReference type="NCBI Taxonomy" id="574789"/>
    <lineage>
        <taxon>Eukaryota</taxon>
        <taxon>Fungi</taxon>
        <taxon>Dikarya</taxon>
        <taxon>Ascomycota</taxon>
        <taxon>Pezizomycotina</taxon>
        <taxon>Dothideomycetes</taxon>
        <taxon>Pleosporomycetidae</taxon>
        <taxon>Mytilinidiales</taxon>
        <taxon>Mytilinidiaceae</taxon>
        <taxon>Mytilinidion</taxon>
    </lineage>
</organism>
<dbReference type="PANTHER" id="PTHR13288:SF8">
    <property type="entry name" value="SPLICING FACTOR 45"/>
    <property type="match status" value="1"/>
</dbReference>
<reference evidence="3 5" key="1">
    <citation type="journal article" date="2020" name="Stud. Mycol.">
        <title>101 Dothideomycetes genomes: a test case for predicting lifestyles and emergence of pathogens.</title>
        <authorList>
            <person name="Haridas S."/>
            <person name="Albert R."/>
            <person name="Binder M."/>
            <person name="Bloem J."/>
            <person name="Labutti K."/>
            <person name="Salamov A."/>
            <person name="Andreopoulos B."/>
            <person name="Baker S."/>
            <person name="Barry K."/>
            <person name="Bills G."/>
            <person name="Bluhm B."/>
            <person name="Cannon C."/>
            <person name="Castanera R."/>
            <person name="Culley D."/>
            <person name="Daum C."/>
            <person name="Ezra D."/>
            <person name="Gonzalez J."/>
            <person name="Henrissat B."/>
            <person name="Kuo A."/>
            <person name="Liang C."/>
            <person name="Lipzen A."/>
            <person name="Lutzoni F."/>
            <person name="Magnuson J."/>
            <person name="Mondo S."/>
            <person name="Nolan M."/>
            <person name="Ohm R."/>
            <person name="Pangilinan J."/>
            <person name="Park H.-J."/>
            <person name="Ramirez L."/>
            <person name="Alfaro M."/>
            <person name="Sun H."/>
            <person name="Tritt A."/>
            <person name="Yoshinaga Y."/>
            <person name="Zwiers L.-H."/>
            <person name="Turgeon B."/>
            <person name="Goodwin S."/>
            <person name="Spatafora J."/>
            <person name="Crous P."/>
            <person name="Grigoriev I."/>
        </authorList>
    </citation>
    <scope>NUCLEOTIDE SEQUENCE</scope>
    <source>
        <strain evidence="3 5">CBS 304.34</strain>
    </source>
</reference>
<dbReference type="InterPro" id="IPR012677">
    <property type="entry name" value="Nucleotide-bd_a/b_plait_sf"/>
</dbReference>